<protein>
    <recommendedName>
        <fullName evidence="3">Outer membrane protein beta-barrel domain-containing protein</fullName>
    </recommendedName>
</protein>
<evidence type="ECO:0008006" key="3">
    <source>
        <dbReference type="Google" id="ProtNLM"/>
    </source>
</evidence>
<evidence type="ECO:0000313" key="2">
    <source>
        <dbReference type="Proteomes" id="UP000257127"/>
    </source>
</evidence>
<dbReference type="EMBL" id="QURB01000002">
    <property type="protein sequence ID" value="RFC55145.1"/>
    <property type="molecule type" value="Genomic_DNA"/>
</dbReference>
<dbReference type="AlphaFoldDB" id="A0A3E1F014"/>
<gene>
    <name evidence="1" type="ORF">DXU93_04810</name>
</gene>
<organism evidence="1 2">
    <name type="scientific">Brumimicrobium aurantiacum</name>
    <dbReference type="NCBI Taxonomy" id="1737063"/>
    <lineage>
        <taxon>Bacteria</taxon>
        <taxon>Pseudomonadati</taxon>
        <taxon>Bacteroidota</taxon>
        <taxon>Flavobacteriia</taxon>
        <taxon>Flavobacteriales</taxon>
        <taxon>Crocinitomicaceae</taxon>
        <taxon>Brumimicrobium</taxon>
    </lineage>
</organism>
<dbReference type="Proteomes" id="UP000257127">
    <property type="component" value="Unassembled WGS sequence"/>
</dbReference>
<evidence type="ECO:0000313" key="1">
    <source>
        <dbReference type="EMBL" id="RFC55145.1"/>
    </source>
</evidence>
<keyword evidence="2" id="KW-1185">Reference proteome</keyword>
<sequence length="299" mass="34155">MKNKSVLSVIGICVLVGTLWSQEPEKKVKPLKISDVFISNSFIGFKSEISTLDHFKSLAPESVFLQNDFSEFTNHKYSYGNINSMFAVNLGIQFANKEGTKFRNNPLLRIGIGYSQNSILSSSYSNETRTPYDTLISSQTGNTHYIDSVNTERYSMSYGTDIIHLDASLILRTDPEARWSMYGGIGFNFGISIDSYTSISKFNDEKTEIRNASQQFNGSFGIDNYNYESEHYKNETTYSLAAYIPLGIDFRIGKNRPFWQRTHLFYEFRPYMTNFFIPELSTISKVGFQNSFGLRVNLN</sequence>
<reference evidence="1 2" key="1">
    <citation type="submission" date="2018-08" db="EMBL/GenBank/DDBJ databases">
        <title>The draft genome squence of Brumimicrobium sp. N62.</title>
        <authorList>
            <person name="Du Z.-J."/>
            <person name="Luo H.-R."/>
        </authorList>
    </citation>
    <scope>NUCLEOTIDE SEQUENCE [LARGE SCALE GENOMIC DNA]</scope>
    <source>
        <strain evidence="1 2">N62</strain>
    </source>
</reference>
<dbReference type="RefSeq" id="WP_116880124.1">
    <property type="nucleotide sequence ID" value="NZ_QURB01000002.1"/>
</dbReference>
<proteinExistence type="predicted"/>
<dbReference type="OrthoDB" id="1467151at2"/>
<accession>A0A3E1F014</accession>
<comment type="caution">
    <text evidence="1">The sequence shown here is derived from an EMBL/GenBank/DDBJ whole genome shotgun (WGS) entry which is preliminary data.</text>
</comment>
<name>A0A3E1F014_9FLAO</name>